<keyword evidence="5" id="KW-1185">Reference proteome</keyword>
<dbReference type="AlphaFoldDB" id="A0A5C3MZA8"/>
<dbReference type="Pfam" id="PF12796">
    <property type="entry name" value="Ank_2"/>
    <property type="match status" value="1"/>
</dbReference>
<dbReference type="PANTHER" id="PTHR24124:SF14">
    <property type="entry name" value="CHROMOSOME UNDETERMINED SCAFFOLD_25, WHOLE GENOME SHOTGUN SEQUENCE"/>
    <property type="match status" value="1"/>
</dbReference>
<dbReference type="OrthoDB" id="539213at2759"/>
<dbReference type="GO" id="GO:0005634">
    <property type="term" value="C:nucleus"/>
    <property type="evidence" value="ECO:0007669"/>
    <property type="project" value="TreeGrafter"/>
</dbReference>
<dbReference type="PANTHER" id="PTHR24124">
    <property type="entry name" value="ANKYRIN REPEAT FAMILY A"/>
    <property type="match status" value="1"/>
</dbReference>
<feature type="repeat" description="ANK" evidence="3">
    <location>
        <begin position="35"/>
        <end position="67"/>
    </location>
</feature>
<evidence type="ECO:0000313" key="4">
    <source>
        <dbReference type="EMBL" id="TFK50202.1"/>
    </source>
</evidence>
<dbReference type="SUPFAM" id="SSF48403">
    <property type="entry name" value="Ankyrin repeat"/>
    <property type="match status" value="1"/>
</dbReference>
<evidence type="ECO:0000256" key="1">
    <source>
        <dbReference type="ARBA" id="ARBA00022737"/>
    </source>
</evidence>
<evidence type="ECO:0000256" key="2">
    <source>
        <dbReference type="ARBA" id="ARBA00023043"/>
    </source>
</evidence>
<keyword evidence="1" id="KW-0677">Repeat</keyword>
<dbReference type="Gene3D" id="1.25.40.20">
    <property type="entry name" value="Ankyrin repeat-containing domain"/>
    <property type="match status" value="1"/>
</dbReference>
<dbReference type="SMART" id="SM00248">
    <property type="entry name" value="ANK"/>
    <property type="match status" value="2"/>
</dbReference>
<name>A0A5C3MZA8_9AGAM</name>
<dbReference type="PROSITE" id="PS50088">
    <property type="entry name" value="ANK_REPEAT"/>
    <property type="match status" value="1"/>
</dbReference>
<protein>
    <submittedName>
        <fullName evidence="4">Ankyrin</fullName>
    </submittedName>
</protein>
<keyword evidence="2 3" id="KW-0040">ANK repeat</keyword>
<dbReference type="InterPro" id="IPR036770">
    <property type="entry name" value="Ankyrin_rpt-contain_sf"/>
</dbReference>
<dbReference type="PROSITE" id="PS50297">
    <property type="entry name" value="ANK_REP_REGION"/>
    <property type="match status" value="1"/>
</dbReference>
<dbReference type="EMBL" id="ML213514">
    <property type="protein sequence ID" value="TFK50202.1"/>
    <property type="molecule type" value="Genomic_DNA"/>
</dbReference>
<evidence type="ECO:0000256" key="3">
    <source>
        <dbReference type="PROSITE-ProRule" id="PRU00023"/>
    </source>
</evidence>
<dbReference type="GO" id="GO:0010468">
    <property type="term" value="P:regulation of gene expression"/>
    <property type="evidence" value="ECO:0007669"/>
    <property type="project" value="TreeGrafter"/>
</dbReference>
<dbReference type="Proteomes" id="UP000305948">
    <property type="component" value="Unassembled WGS sequence"/>
</dbReference>
<reference evidence="4 5" key="1">
    <citation type="journal article" date="2019" name="Nat. Ecol. Evol.">
        <title>Megaphylogeny resolves global patterns of mushroom evolution.</title>
        <authorList>
            <person name="Varga T."/>
            <person name="Krizsan K."/>
            <person name="Foldi C."/>
            <person name="Dima B."/>
            <person name="Sanchez-Garcia M."/>
            <person name="Sanchez-Ramirez S."/>
            <person name="Szollosi G.J."/>
            <person name="Szarkandi J.G."/>
            <person name="Papp V."/>
            <person name="Albert L."/>
            <person name="Andreopoulos W."/>
            <person name="Angelini C."/>
            <person name="Antonin V."/>
            <person name="Barry K.W."/>
            <person name="Bougher N.L."/>
            <person name="Buchanan P."/>
            <person name="Buyck B."/>
            <person name="Bense V."/>
            <person name="Catcheside P."/>
            <person name="Chovatia M."/>
            <person name="Cooper J."/>
            <person name="Damon W."/>
            <person name="Desjardin D."/>
            <person name="Finy P."/>
            <person name="Geml J."/>
            <person name="Haridas S."/>
            <person name="Hughes K."/>
            <person name="Justo A."/>
            <person name="Karasinski D."/>
            <person name="Kautmanova I."/>
            <person name="Kiss B."/>
            <person name="Kocsube S."/>
            <person name="Kotiranta H."/>
            <person name="LaButti K.M."/>
            <person name="Lechner B.E."/>
            <person name="Liimatainen K."/>
            <person name="Lipzen A."/>
            <person name="Lukacs Z."/>
            <person name="Mihaltcheva S."/>
            <person name="Morgado L.N."/>
            <person name="Niskanen T."/>
            <person name="Noordeloos M.E."/>
            <person name="Ohm R.A."/>
            <person name="Ortiz-Santana B."/>
            <person name="Ovrebo C."/>
            <person name="Racz N."/>
            <person name="Riley R."/>
            <person name="Savchenko A."/>
            <person name="Shiryaev A."/>
            <person name="Soop K."/>
            <person name="Spirin V."/>
            <person name="Szebenyi C."/>
            <person name="Tomsovsky M."/>
            <person name="Tulloss R.E."/>
            <person name="Uehling J."/>
            <person name="Grigoriev I.V."/>
            <person name="Vagvolgyi C."/>
            <person name="Papp T."/>
            <person name="Martin F.M."/>
            <person name="Miettinen O."/>
            <person name="Hibbett D.S."/>
            <person name="Nagy L.G."/>
        </authorList>
    </citation>
    <scope>NUCLEOTIDE SEQUENCE [LARGE SCALE GENOMIC DNA]</scope>
    <source>
        <strain evidence="4 5">OMC1185</strain>
    </source>
</reference>
<organism evidence="4 5">
    <name type="scientific">Heliocybe sulcata</name>
    <dbReference type="NCBI Taxonomy" id="5364"/>
    <lineage>
        <taxon>Eukaryota</taxon>
        <taxon>Fungi</taxon>
        <taxon>Dikarya</taxon>
        <taxon>Basidiomycota</taxon>
        <taxon>Agaricomycotina</taxon>
        <taxon>Agaricomycetes</taxon>
        <taxon>Gloeophyllales</taxon>
        <taxon>Gloeophyllaceae</taxon>
        <taxon>Heliocybe</taxon>
    </lineage>
</organism>
<dbReference type="InterPro" id="IPR002110">
    <property type="entry name" value="Ankyrin_rpt"/>
</dbReference>
<accession>A0A5C3MZA8</accession>
<sequence length="94" mass="10054">MTSLSVHSAAQKNQLSLLRTLVSEDAKLVDAVDADQRTPLHWAASTGSLDVARYLLSSGAQVDKLDGSGWTALHIAGLINNVFYVHDLLSYSAS</sequence>
<dbReference type="STRING" id="5364.A0A5C3MZA8"/>
<gene>
    <name evidence="4" type="ORF">OE88DRAFT_333305</name>
</gene>
<proteinExistence type="predicted"/>
<evidence type="ECO:0000313" key="5">
    <source>
        <dbReference type="Proteomes" id="UP000305948"/>
    </source>
</evidence>